<gene>
    <name evidence="1" type="ORF">BDR25DRAFT_306913</name>
</gene>
<comment type="caution">
    <text evidence="1">The sequence shown here is derived from an EMBL/GenBank/DDBJ whole genome shotgun (WGS) entry which is preliminary data.</text>
</comment>
<name>A0ACB6QDV0_9PLEO</name>
<sequence>MHAACVSTWGHPPKYSIIDLQPPTSSQVRIKIIAAGFHNLVRSRAAGKHYSNAHKKPPHIPGVDGVGTVMETGELVYFNCLTAPTGSFAEEINVEKKNIVPLAAGADPDIIAVLANPAMSSWMALTARADVTPGLKFSVAIVGATGVSGQAAVQISRVMGATEIVAIGRPGAKLGMAKELGATELIALSEKLEETDFVAAADVDVVLDYLWGETAKVALSGIIATRGNKSQRLTWVEIGAVTGDASLVSASLLRQANVAMVGCGPGSWTFPQLGKELPMMLEAIVKNGLKAEYTERRLVDVESWWNEIGGPRVLVKP</sequence>
<proteinExistence type="predicted"/>
<evidence type="ECO:0000313" key="2">
    <source>
        <dbReference type="Proteomes" id="UP000799755"/>
    </source>
</evidence>
<keyword evidence="2" id="KW-1185">Reference proteome</keyword>
<dbReference type="EMBL" id="MU003532">
    <property type="protein sequence ID" value="KAF2465071.1"/>
    <property type="molecule type" value="Genomic_DNA"/>
</dbReference>
<protein>
    <submittedName>
        <fullName evidence="1">GroES-like protein</fullName>
    </submittedName>
</protein>
<organism evidence="1 2">
    <name type="scientific">Lindgomyces ingoldianus</name>
    <dbReference type="NCBI Taxonomy" id="673940"/>
    <lineage>
        <taxon>Eukaryota</taxon>
        <taxon>Fungi</taxon>
        <taxon>Dikarya</taxon>
        <taxon>Ascomycota</taxon>
        <taxon>Pezizomycotina</taxon>
        <taxon>Dothideomycetes</taxon>
        <taxon>Pleosporomycetidae</taxon>
        <taxon>Pleosporales</taxon>
        <taxon>Lindgomycetaceae</taxon>
        <taxon>Lindgomyces</taxon>
    </lineage>
</organism>
<evidence type="ECO:0000313" key="1">
    <source>
        <dbReference type="EMBL" id="KAF2465071.1"/>
    </source>
</evidence>
<reference evidence="1" key="1">
    <citation type="journal article" date="2020" name="Stud. Mycol.">
        <title>101 Dothideomycetes genomes: a test case for predicting lifestyles and emergence of pathogens.</title>
        <authorList>
            <person name="Haridas S."/>
            <person name="Albert R."/>
            <person name="Binder M."/>
            <person name="Bloem J."/>
            <person name="Labutti K."/>
            <person name="Salamov A."/>
            <person name="Andreopoulos B."/>
            <person name="Baker S."/>
            <person name="Barry K."/>
            <person name="Bills G."/>
            <person name="Bluhm B."/>
            <person name="Cannon C."/>
            <person name="Castanera R."/>
            <person name="Culley D."/>
            <person name="Daum C."/>
            <person name="Ezra D."/>
            <person name="Gonzalez J."/>
            <person name="Henrissat B."/>
            <person name="Kuo A."/>
            <person name="Liang C."/>
            <person name="Lipzen A."/>
            <person name="Lutzoni F."/>
            <person name="Magnuson J."/>
            <person name="Mondo S."/>
            <person name="Nolan M."/>
            <person name="Ohm R."/>
            <person name="Pangilinan J."/>
            <person name="Park H.-J."/>
            <person name="Ramirez L."/>
            <person name="Alfaro M."/>
            <person name="Sun H."/>
            <person name="Tritt A."/>
            <person name="Yoshinaga Y."/>
            <person name="Zwiers L.-H."/>
            <person name="Turgeon B."/>
            <person name="Goodwin S."/>
            <person name="Spatafora J."/>
            <person name="Crous P."/>
            <person name="Grigoriev I."/>
        </authorList>
    </citation>
    <scope>NUCLEOTIDE SEQUENCE</scope>
    <source>
        <strain evidence="1">ATCC 200398</strain>
    </source>
</reference>
<accession>A0ACB6QDV0</accession>
<dbReference type="Proteomes" id="UP000799755">
    <property type="component" value="Unassembled WGS sequence"/>
</dbReference>